<reference evidence="1" key="1">
    <citation type="submission" date="2021-06" db="EMBL/GenBank/DDBJ databases">
        <authorList>
            <person name="Kallberg Y."/>
            <person name="Tangrot J."/>
            <person name="Rosling A."/>
        </authorList>
    </citation>
    <scope>NUCLEOTIDE SEQUENCE</scope>
    <source>
        <strain evidence="1">AU212A</strain>
    </source>
</reference>
<feature type="non-terminal residue" evidence="1">
    <location>
        <position position="1"/>
    </location>
</feature>
<evidence type="ECO:0000313" key="1">
    <source>
        <dbReference type="EMBL" id="CAG8698397.1"/>
    </source>
</evidence>
<keyword evidence="2" id="KW-1185">Reference proteome</keyword>
<gene>
    <name evidence="1" type="ORF">SCALOS_LOCUS10401</name>
</gene>
<comment type="caution">
    <text evidence="1">The sequence shown here is derived from an EMBL/GenBank/DDBJ whole genome shotgun (WGS) entry which is preliminary data.</text>
</comment>
<organism evidence="1 2">
    <name type="scientific">Scutellospora calospora</name>
    <dbReference type="NCBI Taxonomy" id="85575"/>
    <lineage>
        <taxon>Eukaryota</taxon>
        <taxon>Fungi</taxon>
        <taxon>Fungi incertae sedis</taxon>
        <taxon>Mucoromycota</taxon>
        <taxon>Glomeromycotina</taxon>
        <taxon>Glomeromycetes</taxon>
        <taxon>Diversisporales</taxon>
        <taxon>Gigasporaceae</taxon>
        <taxon>Scutellospora</taxon>
    </lineage>
</organism>
<protein>
    <submittedName>
        <fullName evidence="1">7185_t:CDS:1</fullName>
    </submittedName>
</protein>
<evidence type="ECO:0000313" key="2">
    <source>
        <dbReference type="Proteomes" id="UP000789860"/>
    </source>
</evidence>
<name>A0ACA9PC20_9GLOM</name>
<dbReference type="Proteomes" id="UP000789860">
    <property type="component" value="Unassembled WGS sequence"/>
</dbReference>
<proteinExistence type="predicted"/>
<accession>A0ACA9PC20</accession>
<sequence length="49" mass="5822">LELDGLIGILSIIKQYERVRISDEVFRSTISKWHENFARILTKFVTNRD</sequence>
<feature type="non-terminal residue" evidence="1">
    <location>
        <position position="49"/>
    </location>
</feature>
<dbReference type="EMBL" id="CAJVPM010038518">
    <property type="protein sequence ID" value="CAG8698397.1"/>
    <property type="molecule type" value="Genomic_DNA"/>
</dbReference>